<dbReference type="PANTHER" id="PTHR46390:SF1">
    <property type="entry name" value="MANNOSE-1-PHOSPHATE GUANYLYLTRANSFERASE"/>
    <property type="match status" value="1"/>
</dbReference>
<keyword evidence="3" id="KW-0808">Transferase</keyword>
<dbReference type="RefSeq" id="WP_343919954.1">
    <property type="nucleotide sequence ID" value="NZ_BAAAJT010000002.1"/>
</dbReference>
<dbReference type="SUPFAM" id="SSF53448">
    <property type="entry name" value="Nucleotide-diphospho-sugar transferases"/>
    <property type="match status" value="1"/>
</dbReference>
<sequence>MGSLESFWAVIPAGGAGTRLWPVSRAAAPKFLHDLTGNGRSLLQQTVDRLAPLVGDRLLVVTGEAHREAVLAELPHVDPGAVVAEPSARDSMAAIGLAAAMLERVDPEAVMGSFAADHVVTDTAAFEAAVSTAVEVARDGWLVTLGITPTHPATGFGYIHLGAELPGHPGACQVAAFVEKPAADVAERYLAGGQHRWNAGMFVVRPGVLLDLLAGQDPEFAARLREIAASPDLLGQLWDRLPRIALDHAVAEPAAAAGRVAVVPVDPGWDDIGDYDALAVLLGADDGGVRVLGDASLVDVDDATGLVVPGTGRTVAVVGLDDVVVVDTPDALLVTTRAHAQQVKDVVARLKAAGRTDLV</sequence>
<keyword evidence="3" id="KW-0548">Nucleotidyltransferase</keyword>
<dbReference type="InterPro" id="IPR005835">
    <property type="entry name" value="NTP_transferase_dom"/>
</dbReference>
<dbReference type="CDD" id="cd02509">
    <property type="entry name" value="GDP-M1P_Guanylyltransferase"/>
    <property type="match status" value="1"/>
</dbReference>
<dbReference type="InterPro" id="IPR054566">
    <property type="entry name" value="ManC/GMP-like_b-helix"/>
</dbReference>
<comment type="caution">
    <text evidence="3">The sequence shown here is derived from an EMBL/GenBank/DDBJ whole genome shotgun (WGS) entry which is preliminary data.</text>
</comment>
<dbReference type="EMBL" id="JBHUGD010000003">
    <property type="protein sequence ID" value="MFD1948166.1"/>
    <property type="molecule type" value="Genomic_DNA"/>
</dbReference>
<dbReference type="Gene3D" id="3.90.550.10">
    <property type="entry name" value="Spore Coat Polysaccharide Biosynthesis Protein SpsA, Chain A"/>
    <property type="match status" value="1"/>
</dbReference>
<protein>
    <submittedName>
        <fullName evidence="3">Mannose-1-phosphate guanylyltransferase</fullName>
    </submittedName>
</protein>
<dbReference type="Pfam" id="PF00483">
    <property type="entry name" value="NTP_transferase"/>
    <property type="match status" value="1"/>
</dbReference>
<dbReference type="Pfam" id="PF22640">
    <property type="entry name" value="ManC_GMP_beta-helix"/>
    <property type="match status" value="1"/>
</dbReference>
<evidence type="ECO:0000313" key="4">
    <source>
        <dbReference type="Proteomes" id="UP001597351"/>
    </source>
</evidence>
<dbReference type="SUPFAM" id="SSF159283">
    <property type="entry name" value="Guanosine diphospho-D-mannose pyrophosphorylase/mannose-6-phosphate isomerase linker domain"/>
    <property type="match status" value="1"/>
</dbReference>
<dbReference type="InterPro" id="IPR049577">
    <property type="entry name" value="GMPP_N"/>
</dbReference>
<organism evidence="3 4">
    <name type="scientific">Nocardioides aestuarii</name>
    <dbReference type="NCBI Taxonomy" id="252231"/>
    <lineage>
        <taxon>Bacteria</taxon>
        <taxon>Bacillati</taxon>
        <taxon>Actinomycetota</taxon>
        <taxon>Actinomycetes</taxon>
        <taxon>Propionibacteriales</taxon>
        <taxon>Nocardioidaceae</taxon>
        <taxon>Nocardioides</taxon>
    </lineage>
</organism>
<proteinExistence type="predicted"/>
<feature type="domain" description="MannoseP isomerase/GMP-like beta-helix" evidence="2">
    <location>
        <begin position="302"/>
        <end position="350"/>
    </location>
</feature>
<evidence type="ECO:0000259" key="2">
    <source>
        <dbReference type="Pfam" id="PF22640"/>
    </source>
</evidence>
<name>A0ABW4TRC2_9ACTN</name>
<dbReference type="InterPro" id="IPR029044">
    <property type="entry name" value="Nucleotide-diphossugar_trans"/>
</dbReference>
<accession>A0ABW4TRC2</accession>
<dbReference type="GO" id="GO:0016779">
    <property type="term" value="F:nucleotidyltransferase activity"/>
    <property type="evidence" value="ECO:0007669"/>
    <property type="project" value="UniProtKB-KW"/>
</dbReference>
<evidence type="ECO:0000313" key="3">
    <source>
        <dbReference type="EMBL" id="MFD1948166.1"/>
    </source>
</evidence>
<dbReference type="PANTHER" id="PTHR46390">
    <property type="entry name" value="MANNOSE-1-PHOSPHATE GUANYLYLTRANSFERASE"/>
    <property type="match status" value="1"/>
</dbReference>
<reference evidence="4" key="1">
    <citation type="journal article" date="2019" name="Int. J. Syst. Evol. Microbiol.">
        <title>The Global Catalogue of Microorganisms (GCM) 10K type strain sequencing project: providing services to taxonomists for standard genome sequencing and annotation.</title>
        <authorList>
            <consortium name="The Broad Institute Genomics Platform"/>
            <consortium name="The Broad Institute Genome Sequencing Center for Infectious Disease"/>
            <person name="Wu L."/>
            <person name="Ma J."/>
        </authorList>
    </citation>
    <scope>NUCLEOTIDE SEQUENCE [LARGE SCALE GENOMIC DNA]</scope>
    <source>
        <strain evidence="4">CGMCC 1.12477</strain>
    </source>
</reference>
<evidence type="ECO:0000259" key="1">
    <source>
        <dbReference type="Pfam" id="PF00483"/>
    </source>
</evidence>
<feature type="domain" description="Nucleotidyl transferase" evidence="1">
    <location>
        <begin position="9"/>
        <end position="278"/>
    </location>
</feature>
<keyword evidence="4" id="KW-1185">Reference proteome</keyword>
<gene>
    <name evidence="3" type="ORF">ACFSDE_15295</name>
</gene>
<dbReference type="Proteomes" id="UP001597351">
    <property type="component" value="Unassembled WGS sequence"/>
</dbReference>
<dbReference type="InterPro" id="IPR051161">
    <property type="entry name" value="Mannose-6P_isomerase_type2"/>
</dbReference>